<reference evidence="5" key="2">
    <citation type="submission" date="2021-10" db="EMBL/GenBank/DDBJ databases">
        <title>Phylogenomics reveals ancestral predisposition of the termite-cultivated fungus Termitomyces towards a domesticated lifestyle.</title>
        <authorList>
            <person name="Auxier B."/>
            <person name="Grum-Grzhimaylo A."/>
            <person name="Cardenas M.E."/>
            <person name="Lodge J.D."/>
            <person name="Laessoe T."/>
            <person name="Pedersen O."/>
            <person name="Smith M.E."/>
            <person name="Kuyper T.W."/>
            <person name="Franco-Molano E.A."/>
            <person name="Baroni T.J."/>
            <person name="Aanen D.K."/>
        </authorList>
    </citation>
    <scope>NUCLEOTIDE SEQUENCE</scope>
    <source>
        <strain evidence="5">AP01</strain>
        <tissue evidence="5">Mycelium</tissue>
    </source>
</reference>
<keyword evidence="2" id="KW-0808">Transferase</keyword>
<dbReference type="InterPro" id="IPR016461">
    <property type="entry name" value="COMT-like"/>
</dbReference>
<dbReference type="EMBL" id="JABCKV010000036">
    <property type="protein sequence ID" value="KAG5645605.1"/>
    <property type="molecule type" value="Genomic_DNA"/>
</dbReference>
<dbReference type="SUPFAM" id="SSF53335">
    <property type="entry name" value="S-adenosyl-L-methionine-dependent methyltransferases"/>
    <property type="match status" value="1"/>
</dbReference>
<dbReference type="Pfam" id="PF00891">
    <property type="entry name" value="Methyltransf_2"/>
    <property type="match status" value="1"/>
</dbReference>
<name>A0A9P7GA59_9AGAR</name>
<dbReference type="OrthoDB" id="2410195at2759"/>
<protein>
    <recommendedName>
        <fullName evidence="4">O-methyltransferase C-terminal domain-containing protein</fullName>
    </recommendedName>
</protein>
<dbReference type="AlphaFoldDB" id="A0A9P7GA59"/>
<dbReference type="GO" id="GO:0032259">
    <property type="term" value="P:methylation"/>
    <property type="evidence" value="ECO:0007669"/>
    <property type="project" value="UniProtKB-KW"/>
</dbReference>
<keyword evidence="6" id="KW-1185">Reference proteome</keyword>
<dbReference type="PANTHER" id="PTHR43712">
    <property type="entry name" value="PUTATIVE (AFU_ORTHOLOGUE AFUA_4G14580)-RELATED"/>
    <property type="match status" value="1"/>
</dbReference>
<evidence type="ECO:0000313" key="5">
    <source>
        <dbReference type="EMBL" id="KAG5645605.1"/>
    </source>
</evidence>
<comment type="caution">
    <text evidence="5">The sequence shown here is derived from an EMBL/GenBank/DDBJ whole genome shotgun (WGS) entry which is preliminary data.</text>
</comment>
<dbReference type="PROSITE" id="PS51683">
    <property type="entry name" value="SAM_OMT_II"/>
    <property type="match status" value="1"/>
</dbReference>
<evidence type="ECO:0000256" key="2">
    <source>
        <dbReference type="ARBA" id="ARBA00022679"/>
    </source>
</evidence>
<dbReference type="InterPro" id="IPR001077">
    <property type="entry name" value="COMT_C"/>
</dbReference>
<feature type="domain" description="O-methyltransferase C-terminal" evidence="4">
    <location>
        <begin position="171"/>
        <end position="344"/>
    </location>
</feature>
<dbReference type="PANTHER" id="PTHR43712:SF2">
    <property type="entry name" value="O-METHYLTRANSFERASE CICE"/>
    <property type="match status" value="1"/>
</dbReference>
<evidence type="ECO:0000256" key="1">
    <source>
        <dbReference type="ARBA" id="ARBA00022603"/>
    </source>
</evidence>
<evidence type="ECO:0000313" key="6">
    <source>
        <dbReference type="Proteomes" id="UP000775547"/>
    </source>
</evidence>
<dbReference type="GO" id="GO:0008171">
    <property type="term" value="F:O-methyltransferase activity"/>
    <property type="evidence" value="ECO:0007669"/>
    <property type="project" value="InterPro"/>
</dbReference>
<organism evidence="5 6">
    <name type="scientific">Asterophora parasitica</name>
    <dbReference type="NCBI Taxonomy" id="117018"/>
    <lineage>
        <taxon>Eukaryota</taxon>
        <taxon>Fungi</taxon>
        <taxon>Dikarya</taxon>
        <taxon>Basidiomycota</taxon>
        <taxon>Agaricomycotina</taxon>
        <taxon>Agaricomycetes</taxon>
        <taxon>Agaricomycetidae</taxon>
        <taxon>Agaricales</taxon>
        <taxon>Tricholomatineae</taxon>
        <taxon>Lyophyllaceae</taxon>
        <taxon>Asterophora</taxon>
    </lineage>
</organism>
<proteinExistence type="predicted"/>
<accession>A0A9P7GA59</accession>
<keyword evidence="1" id="KW-0489">Methyltransferase</keyword>
<evidence type="ECO:0000259" key="4">
    <source>
        <dbReference type="Pfam" id="PF00891"/>
    </source>
</evidence>
<sequence>MTTPVTPLSALAAIISSNVKSLEAAYATHGADFPSLDDPFRPTPLDFDPTLHQTKALIVAAAAQILASVRSPIETLQEYAPGMYWTATLGFVVDANIPDILNEGGPENPTKAAAPFNIAHKTEAKMWEWYEEPGNEWRSRRFSAAMKGGIERYPGELFVNGVGCKYLKDDDVLVDVGGSVGSCVLHLYKAYPNLRYVVQDLPKQITAAAEFWMKNAPEAVPNGKVTLQGKLGIIMPVKGAAVYFLRVIIHDWPDHDAKTILRHLRDAADDSSKLVLFDTLAFHVCDNPDAESAAPKAPVPTPLLANLGVAGAGFDTGMDIQMLNLFNGKERTEAEFRELGIFTGWKLESIIRGPLATFTFSAV</sequence>
<dbReference type="InterPro" id="IPR029063">
    <property type="entry name" value="SAM-dependent_MTases_sf"/>
</dbReference>
<reference evidence="5" key="1">
    <citation type="submission" date="2020-07" db="EMBL/GenBank/DDBJ databases">
        <authorList>
            <person name="Nieuwenhuis M."/>
            <person name="Van De Peppel L.J.J."/>
        </authorList>
    </citation>
    <scope>NUCLEOTIDE SEQUENCE</scope>
    <source>
        <strain evidence="5">AP01</strain>
        <tissue evidence="5">Mycelium</tissue>
    </source>
</reference>
<keyword evidence="3" id="KW-0949">S-adenosyl-L-methionine</keyword>
<dbReference type="Proteomes" id="UP000775547">
    <property type="component" value="Unassembled WGS sequence"/>
</dbReference>
<gene>
    <name evidence="5" type="ORF">DXG03_005743</name>
</gene>
<evidence type="ECO:0000256" key="3">
    <source>
        <dbReference type="ARBA" id="ARBA00022691"/>
    </source>
</evidence>
<dbReference type="Gene3D" id="3.40.50.150">
    <property type="entry name" value="Vaccinia Virus protein VP39"/>
    <property type="match status" value="1"/>
</dbReference>